<feature type="chain" id="PRO_5042162256" evidence="1">
    <location>
        <begin position="19"/>
        <end position="54"/>
    </location>
</feature>
<dbReference type="EMBL" id="JAWDGP010004263">
    <property type="protein sequence ID" value="KAK3765902.1"/>
    <property type="molecule type" value="Genomic_DNA"/>
</dbReference>
<evidence type="ECO:0000256" key="1">
    <source>
        <dbReference type="SAM" id="SignalP"/>
    </source>
</evidence>
<name>A0AAE1DCZ8_9GAST</name>
<sequence length="54" mass="6250">MFRLTWVALKIIIEITLSLSDEDGRGIEVHGQSYHLIPFCHGHRYSPDDLRVLT</sequence>
<evidence type="ECO:0000313" key="3">
    <source>
        <dbReference type="Proteomes" id="UP001283361"/>
    </source>
</evidence>
<protein>
    <submittedName>
        <fullName evidence="2">Uncharacterized protein</fullName>
    </submittedName>
</protein>
<keyword evidence="1" id="KW-0732">Signal</keyword>
<reference evidence="2" key="1">
    <citation type="journal article" date="2023" name="G3 (Bethesda)">
        <title>A reference genome for the long-term kleptoplast-retaining sea slug Elysia crispata morphotype clarki.</title>
        <authorList>
            <person name="Eastman K.E."/>
            <person name="Pendleton A.L."/>
            <person name="Shaikh M.A."/>
            <person name="Suttiyut T."/>
            <person name="Ogas R."/>
            <person name="Tomko P."/>
            <person name="Gavelis G."/>
            <person name="Widhalm J.R."/>
            <person name="Wisecaver J.H."/>
        </authorList>
    </citation>
    <scope>NUCLEOTIDE SEQUENCE</scope>
    <source>
        <strain evidence="2">ECLA1</strain>
    </source>
</reference>
<comment type="caution">
    <text evidence="2">The sequence shown here is derived from an EMBL/GenBank/DDBJ whole genome shotgun (WGS) entry which is preliminary data.</text>
</comment>
<proteinExistence type="predicted"/>
<feature type="signal peptide" evidence="1">
    <location>
        <begin position="1"/>
        <end position="18"/>
    </location>
</feature>
<keyword evidence="3" id="KW-1185">Reference proteome</keyword>
<dbReference type="AlphaFoldDB" id="A0AAE1DCZ8"/>
<dbReference type="Proteomes" id="UP001283361">
    <property type="component" value="Unassembled WGS sequence"/>
</dbReference>
<accession>A0AAE1DCZ8</accession>
<organism evidence="2 3">
    <name type="scientific">Elysia crispata</name>
    <name type="common">lettuce slug</name>
    <dbReference type="NCBI Taxonomy" id="231223"/>
    <lineage>
        <taxon>Eukaryota</taxon>
        <taxon>Metazoa</taxon>
        <taxon>Spiralia</taxon>
        <taxon>Lophotrochozoa</taxon>
        <taxon>Mollusca</taxon>
        <taxon>Gastropoda</taxon>
        <taxon>Heterobranchia</taxon>
        <taxon>Euthyneura</taxon>
        <taxon>Panpulmonata</taxon>
        <taxon>Sacoglossa</taxon>
        <taxon>Placobranchoidea</taxon>
        <taxon>Plakobranchidae</taxon>
        <taxon>Elysia</taxon>
    </lineage>
</organism>
<gene>
    <name evidence="2" type="ORF">RRG08_002148</name>
</gene>
<evidence type="ECO:0000313" key="2">
    <source>
        <dbReference type="EMBL" id="KAK3765902.1"/>
    </source>
</evidence>